<evidence type="ECO:0000259" key="2">
    <source>
        <dbReference type="Pfam" id="PF11887"/>
    </source>
</evidence>
<dbReference type="Pfam" id="PF11887">
    <property type="entry name" value="Mce4_CUP1"/>
    <property type="match status" value="1"/>
</dbReference>
<dbReference type="InterPro" id="IPR052336">
    <property type="entry name" value="MlaD_Phospholipid_Transporter"/>
</dbReference>
<sequence>MKGVLLHARVLGVIFLALLVTSVYLVYAVFTKKFADYEEVTLQTSTIGLQLPMRADIKIRGVLVGEVLDYDADASGAEVTLGIYPDQIDQIPENVTGSIVPKTLFGEKYVSLVVPKDPKGTLAAGDVIKKTQVPTEVEAVLEDLYPLLVAVRPADINKTLTALATALEGRGEAIGENLETLDAYLKRLNPRIPELIEDLRLTGQVSDVYAEILPEVATILDNTVTTTGTLEEKEKNLRTLLRDVTSLANTTRTFLADNEDNIVRLGELNVAQLRVISRYATEFPCLTGGIVTAGKYQAEAFRNYTLHIVLETLPRQPRPYDVDDQPRVAETSPATCLNLPNPPWSQDNPVKRVPDFNDGVDRPTGKGTQRVATGWMIRDGSSYAGSPAERDLYKQLLAPGMGVAPDDVSDLGPLLLAPMARGAEVSLR</sequence>
<dbReference type="PANTHER" id="PTHR33371">
    <property type="entry name" value="INTERMEMBRANE PHOSPHOLIPID TRANSPORT SYSTEM BINDING PROTEIN MLAD-RELATED"/>
    <property type="match status" value="1"/>
</dbReference>
<name>A0ABP9PG47_9ACTN</name>
<feature type="domain" description="Mammalian cell entry C-terminal" evidence="2">
    <location>
        <begin position="121"/>
        <end position="331"/>
    </location>
</feature>
<keyword evidence="4" id="KW-1185">Reference proteome</keyword>
<comment type="caution">
    <text evidence="3">The sequence shown here is derived from an EMBL/GenBank/DDBJ whole genome shotgun (WGS) entry which is preliminary data.</text>
</comment>
<dbReference type="Proteomes" id="UP001500221">
    <property type="component" value="Unassembled WGS sequence"/>
</dbReference>
<evidence type="ECO:0000259" key="1">
    <source>
        <dbReference type="Pfam" id="PF02470"/>
    </source>
</evidence>
<gene>
    <name evidence="3" type="ORF">GCM10023340_12370</name>
</gene>
<organism evidence="3 4">
    <name type="scientific">Nocardioides marinquilinus</name>
    <dbReference type="NCBI Taxonomy" id="1210400"/>
    <lineage>
        <taxon>Bacteria</taxon>
        <taxon>Bacillati</taxon>
        <taxon>Actinomycetota</taxon>
        <taxon>Actinomycetes</taxon>
        <taxon>Propionibacteriales</taxon>
        <taxon>Nocardioidaceae</taxon>
        <taxon>Nocardioides</taxon>
    </lineage>
</organism>
<dbReference type="RefSeq" id="WP_345455743.1">
    <property type="nucleotide sequence ID" value="NZ_BAABKG010000002.1"/>
</dbReference>
<accession>A0ABP9PG47</accession>
<dbReference type="PANTHER" id="PTHR33371:SF19">
    <property type="entry name" value="MCE-FAMILY PROTEIN MCE4A"/>
    <property type="match status" value="1"/>
</dbReference>
<dbReference type="EMBL" id="BAABKG010000002">
    <property type="protein sequence ID" value="GAA5144530.1"/>
    <property type="molecule type" value="Genomic_DNA"/>
</dbReference>
<evidence type="ECO:0000313" key="3">
    <source>
        <dbReference type="EMBL" id="GAA5144530.1"/>
    </source>
</evidence>
<dbReference type="InterPro" id="IPR024516">
    <property type="entry name" value="Mce_C"/>
</dbReference>
<dbReference type="InterPro" id="IPR005693">
    <property type="entry name" value="Mce"/>
</dbReference>
<proteinExistence type="predicted"/>
<protein>
    <submittedName>
        <fullName evidence="3">MCE family protein</fullName>
    </submittedName>
</protein>
<dbReference type="Pfam" id="PF02470">
    <property type="entry name" value="MlaD"/>
    <property type="match status" value="1"/>
</dbReference>
<evidence type="ECO:0000313" key="4">
    <source>
        <dbReference type="Proteomes" id="UP001500221"/>
    </source>
</evidence>
<reference evidence="4" key="1">
    <citation type="journal article" date="2019" name="Int. J. Syst. Evol. Microbiol.">
        <title>The Global Catalogue of Microorganisms (GCM) 10K type strain sequencing project: providing services to taxonomists for standard genome sequencing and annotation.</title>
        <authorList>
            <consortium name="The Broad Institute Genomics Platform"/>
            <consortium name="The Broad Institute Genome Sequencing Center for Infectious Disease"/>
            <person name="Wu L."/>
            <person name="Ma J."/>
        </authorList>
    </citation>
    <scope>NUCLEOTIDE SEQUENCE [LARGE SCALE GENOMIC DNA]</scope>
    <source>
        <strain evidence="4">JCM 18459</strain>
    </source>
</reference>
<feature type="domain" description="Mce/MlaD" evidence="1">
    <location>
        <begin position="37"/>
        <end position="113"/>
    </location>
</feature>
<dbReference type="InterPro" id="IPR003399">
    <property type="entry name" value="Mce/MlaD"/>
</dbReference>
<dbReference type="NCBIfam" id="TIGR00996">
    <property type="entry name" value="Mtu_fam_mce"/>
    <property type="match status" value="1"/>
</dbReference>